<protein>
    <recommendedName>
        <fullName evidence="10">HD-GYP domain-containing protein</fullName>
    </recommendedName>
</protein>
<dbReference type="PANTHER" id="PTHR43155:SF2">
    <property type="entry name" value="CYCLIC DI-GMP PHOSPHODIESTERASE PA4108"/>
    <property type="match status" value="1"/>
</dbReference>
<dbReference type="OrthoDB" id="9759601at2"/>
<keyword evidence="3 4" id="KW-0472">Membrane</keyword>
<name>A0A2U3DB85_SULT2</name>
<dbReference type="PROSITE" id="PS50885">
    <property type="entry name" value="HAMP"/>
    <property type="match status" value="1"/>
</dbReference>
<dbReference type="Gene3D" id="6.10.340.10">
    <property type="match status" value="1"/>
</dbReference>
<evidence type="ECO:0000256" key="2">
    <source>
        <dbReference type="ARBA" id="ARBA00022475"/>
    </source>
</evidence>
<dbReference type="InterPro" id="IPR003660">
    <property type="entry name" value="HAMP_dom"/>
</dbReference>
<dbReference type="PROSITE" id="PS51831">
    <property type="entry name" value="HD"/>
    <property type="match status" value="1"/>
</dbReference>
<proteinExistence type="predicted"/>
<keyword evidence="4" id="KW-1133">Transmembrane helix</keyword>
<feature type="transmembrane region" description="Helical" evidence="4">
    <location>
        <begin position="114"/>
        <end position="131"/>
    </location>
</feature>
<dbReference type="CDD" id="cd00077">
    <property type="entry name" value="HDc"/>
    <property type="match status" value="1"/>
</dbReference>
<dbReference type="PANTHER" id="PTHR43155">
    <property type="entry name" value="CYCLIC DI-GMP PHOSPHODIESTERASE PA4108-RELATED"/>
    <property type="match status" value="1"/>
</dbReference>
<evidence type="ECO:0000259" key="5">
    <source>
        <dbReference type="PROSITE" id="PS50885"/>
    </source>
</evidence>
<dbReference type="Gene3D" id="1.10.3210.10">
    <property type="entry name" value="Hypothetical protein af1432"/>
    <property type="match status" value="1"/>
</dbReference>
<comment type="subcellular location">
    <subcellularLocation>
        <location evidence="1">Cell membrane</location>
    </subcellularLocation>
</comment>
<dbReference type="GO" id="GO:0007165">
    <property type="term" value="P:signal transduction"/>
    <property type="evidence" value="ECO:0007669"/>
    <property type="project" value="InterPro"/>
</dbReference>
<dbReference type="SMART" id="SM00471">
    <property type="entry name" value="HDc"/>
    <property type="match status" value="1"/>
</dbReference>
<dbReference type="CDD" id="cd06225">
    <property type="entry name" value="HAMP"/>
    <property type="match status" value="1"/>
</dbReference>
<organism evidence="8 9">
    <name type="scientific">Sulfoacidibacillus thermotolerans</name>
    <name type="common">Acidibacillus sulfuroxidans</name>
    <dbReference type="NCBI Taxonomy" id="1765684"/>
    <lineage>
        <taxon>Bacteria</taxon>
        <taxon>Bacillati</taxon>
        <taxon>Bacillota</taxon>
        <taxon>Bacilli</taxon>
        <taxon>Bacillales</taxon>
        <taxon>Alicyclobacillaceae</taxon>
        <taxon>Sulfoacidibacillus</taxon>
    </lineage>
</organism>
<feature type="transmembrane region" description="Helical" evidence="4">
    <location>
        <begin position="206"/>
        <end position="227"/>
    </location>
</feature>
<evidence type="ECO:0000313" key="8">
    <source>
        <dbReference type="EMBL" id="PWI58549.1"/>
    </source>
</evidence>
<evidence type="ECO:0000256" key="1">
    <source>
        <dbReference type="ARBA" id="ARBA00004236"/>
    </source>
</evidence>
<dbReference type="InterPro" id="IPR037522">
    <property type="entry name" value="HD_GYP_dom"/>
</dbReference>
<keyword evidence="2" id="KW-1003">Cell membrane</keyword>
<accession>A0A2U3DB85</accession>
<feature type="domain" description="HD" evidence="6">
    <location>
        <begin position="338"/>
        <end position="463"/>
    </location>
</feature>
<feature type="transmembrane region" description="Helical" evidence="4">
    <location>
        <begin position="143"/>
        <end position="166"/>
    </location>
</feature>
<evidence type="ECO:0000256" key="4">
    <source>
        <dbReference type="SAM" id="Phobius"/>
    </source>
</evidence>
<gene>
    <name evidence="8" type="ORF">BM613_03270</name>
</gene>
<dbReference type="SMART" id="SM00304">
    <property type="entry name" value="HAMP"/>
    <property type="match status" value="1"/>
</dbReference>
<evidence type="ECO:0000259" key="6">
    <source>
        <dbReference type="PROSITE" id="PS51831"/>
    </source>
</evidence>
<dbReference type="EMBL" id="MPDK01000003">
    <property type="protein sequence ID" value="PWI58549.1"/>
    <property type="molecule type" value="Genomic_DNA"/>
</dbReference>
<dbReference type="RefSeq" id="WP_109429746.1">
    <property type="nucleotide sequence ID" value="NZ_MPDK01000003.1"/>
</dbReference>
<evidence type="ECO:0000259" key="7">
    <source>
        <dbReference type="PROSITE" id="PS51832"/>
    </source>
</evidence>
<dbReference type="AlphaFoldDB" id="A0A2U3DB85"/>
<feature type="transmembrane region" description="Helical" evidence="4">
    <location>
        <begin position="239"/>
        <end position="261"/>
    </location>
</feature>
<comment type="caution">
    <text evidence="8">The sequence shown here is derived from an EMBL/GenBank/DDBJ whole genome shotgun (WGS) entry which is preliminary data.</text>
</comment>
<dbReference type="Proteomes" id="UP000245380">
    <property type="component" value="Unassembled WGS sequence"/>
</dbReference>
<feature type="domain" description="HAMP" evidence="5">
    <location>
        <begin position="262"/>
        <end position="314"/>
    </location>
</feature>
<dbReference type="Pfam" id="PF00672">
    <property type="entry name" value="HAMP"/>
    <property type="match status" value="1"/>
</dbReference>
<keyword evidence="4" id="KW-0812">Transmembrane</keyword>
<sequence>MVDRNSTANQVYRKFLGRLLLNYAISSIVTVLGVGGIFIFSILTIPKGQAILLSDTLMISLCVMWLSEFLVLRSHLRPIAPAFHTDETQLTFEQIQMAYLQVHRFPWLSVKRTMGPHLLGLSIPAIVITLYEMSTHRLTVPYAYIIFAAIVAVLIASMHSLIEFFLQSEAIRDLLRHLNEMARNRSLTDLSLHGTVLIPIRVKFTLSLLIMGIFPLLLFSFATQIRLAESAPALASQYWPWALILFLFGAGFAVLSAWLLARNIVFPIAEVKATMHEVEQGDFTVRATDLYSDEFSRLISGFNQMVEGLAHRDAINERLLDSYYATLAAALDARDPYTAGHSYRVAHYAVELGKQLGMSSFDLARLRKSALLHDIGKIGVRDDVLLKTGRLTDEEFEQMKRHPVLGEAILKQVQPSFAMAPLLPGVRSHHERFDGKGYPDELAGYQIHWLGRIIAVADAFDAMTSDRPYRSGMPIEKALEILEDGSGTQWDPDFVAAFVTWVKTDWTMPELPAHIIWATTAQHEAAISQ</sequence>
<keyword evidence="9" id="KW-1185">Reference proteome</keyword>
<evidence type="ECO:0008006" key="10">
    <source>
        <dbReference type="Google" id="ProtNLM"/>
    </source>
</evidence>
<feature type="transmembrane region" description="Helical" evidence="4">
    <location>
        <begin position="20"/>
        <end position="45"/>
    </location>
</feature>
<dbReference type="InterPro" id="IPR003607">
    <property type="entry name" value="HD/PDEase_dom"/>
</dbReference>
<dbReference type="PROSITE" id="PS51832">
    <property type="entry name" value="HD_GYP"/>
    <property type="match status" value="1"/>
</dbReference>
<evidence type="ECO:0000313" key="9">
    <source>
        <dbReference type="Proteomes" id="UP000245380"/>
    </source>
</evidence>
<feature type="transmembrane region" description="Helical" evidence="4">
    <location>
        <begin position="51"/>
        <end position="72"/>
    </location>
</feature>
<dbReference type="GO" id="GO:0005886">
    <property type="term" value="C:plasma membrane"/>
    <property type="evidence" value="ECO:0007669"/>
    <property type="project" value="UniProtKB-SubCell"/>
</dbReference>
<dbReference type="SUPFAM" id="SSF158472">
    <property type="entry name" value="HAMP domain-like"/>
    <property type="match status" value="1"/>
</dbReference>
<dbReference type="SUPFAM" id="SSF109604">
    <property type="entry name" value="HD-domain/PDEase-like"/>
    <property type="match status" value="1"/>
</dbReference>
<reference evidence="8 9" key="1">
    <citation type="submission" date="2016-11" db="EMBL/GenBank/DDBJ databases">
        <title>Comparative genomics of Acidibacillus ferroxidans species.</title>
        <authorList>
            <person name="Oliveira G."/>
            <person name="Nunes G."/>
            <person name="Oliveira R."/>
            <person name="Araujo F."/>
            <person name="Salim A."/>
            <person name="Scholte L."/>
            <person name="Morais D."/>
            <person name="Nancucheo I."/>
            <person name="Johnson D.B."/>
            <person name="Grail B."/>
            <person name="Bittencourt J."/>
            <person name="Valadares R."/>
        </authorList>
    </citation>
    <scope>NUCLEOTIDE SEQUENCE [LARGE SCALE GENOMIC DNA]</scope>
    <source>
        <strain evidence="8 9">Y002</strain>
    </source>
</reference>
<evidence type="ECO:0000256" key="3">
    <source>
        <dbReference type="ARBA" id="ARBA00023136"/>
    </source>
</evidence>
<dbReference type="Pfam" id="PF13487">
    <property type="entry name" value="HD_5"/>
    <property type="match status" value="1"/>
</dbReference>
<feature type="domain" description="HD-GYP" evidence="7">
    <location>
        <begin position="316"/>
        <end position="514"/>
    </location>
</feature>
<dbReference type="InterPro" id="IPR006674">
    <property type="entry name" value="HD_domain"/>
</dbReference>